<reference evidence="1 2" key="1">
    <citation type="submission" date="2020-06" db="EMBL/GenBank/DDBJ databases">
        <authorList>
            <person name="Chuat V."/>
        </authorList>
    </citation>
    <scope>NUCLEOTIDE SEQUENCE [LARGE SCALE GENOMIC DNA]</scope>
    <source>
        <strain evidence="1">STH_CIRM_1046</strain>
    </source>
</reference>
<gene>
    <name evidence="1" type="ORF">STHERMO_0591</name>
</gene>
<sequence>MDVPRIPRKGLSYSHSSYLLNVPKMCPLYVSHRPGHTDKSVT</sequence>
<dbReference type="Proteomes" id="UP000509120">
    <property type="component" value="Chromosome"/>
</dbReference>
<dbReference type="EMBL" id="LR822030">
    <property type="protein sequence ID" value="CAD0154706.1"/>
    <property type="molecule type" value="Genomic_DNA"/>
</dbReference>
<evidence type="ECO:0000313" key="2">
    <source>
        <dbReference type="Proteomes" id="UP000509120"/>
    </source>
</evidence>
<dbReference type="AlphaFoldDB" id="A0AAU9H487"/>
<proteinExistence type="predicted"/>
<organism evidence="1 2">
    <name type="scientific">Streptococcus thermophilus</name>
    <dbReference type="NCBI Taxonomy" id="1308"/>
    <lineage>
        <taxon>Bacteria</taxon>
        <taxon>Bacillati</taxon>
        <taxon>Bacillota</taxon>
        <taxon>Bacilli</taxon>
        <taxon>Lactobacillales</taxon>
        <taxon>Streptococcaceae</taxon>
        <taxon>Streptococcus</taxon>
    </lineage>
</organism>
<accession>A0AAU9H487</accession>
<protein>
    <submittedName>
        <fullName evidence="1">Uncharacterized protein</fullName>
    </submittedName>
</protein>
<name>A0AAU9H487_STRTR</name>
<evidence type="ECO:0000313" key="1">
    <source>
        <dbReference type="EMBL" id="CAD0154706.1"/>
    </source>
</evidence>